<organism evidence="5 6">
    <name type="scientific">Camellia sinensis</name>
    <name type="common">Tea plant</name>
    <name type="synonym">Thea sinensis</name>
    <dbReference type="NCBI Taxonomy" id="4442"/>
    <lineage>
        <taxon>Eukaryota</taxon>
        <taxon>Viridiplantae</taxon>
        <taxon>Streptophyta</taxon>
        <taxon>Embryophyta</taxon>
        <taxon>Tracheophyta</taxon>
        <taxon>Spermatophyta</taxon>
        <taxon>Magnoliopsida</taxon>
        <taxon>eudicotyledons</taxon>
        <taxon>Gunneridae</taxon>
        <taxon>Pentapetalae</taxon>
        <taxon>asterids</taxon>
        <taxon>Ericales</taxon>
        <taxon>Theaceae</taxon>
        <taxon>Camellia</taxon>
    </lineage>
</organism>
<evidence type="ECO:0000313" key="5">
    <source>
        <dbReference type="EMBL" id="KAF5949749.1"/>
    </source>
</evidence>
<protein>
    <recommendedName>
        <fullName evidence="4">WHIM1 domain-containing protein</fullName>
    </recommendedName>
</protein>
<evidence type="ECO:0000256" key="2">
    <source>
        <dbReference type="ARBA" id="ARBA00023242"/>
    </source>
</evidence>
<evidence type="ECO:0000313" key="6">
    <source>
        <dbReference type="Proteomes" id="UP000593564"/>
    </source>
</evidence>
<reference evidence="5 6" key="2">
    <citation type="submission" date="2020-07" db="EMBL/GenBank/DDBJ databases">
        <title>Genome assembly of wild tea tree DASZ reveals pedigree and selection history of tea varieties.</title>
        <authorList>
            <person name="Zhang W."/>
        </authorList>
    </citation>
    <scope>NUCLEOTIDE SEQUENCE [LARGE SCALE GENOMIC DNA]</scope>
    <source>
        <strain evidence="6">cv. G240</strain>
        <tissue evidence="5">Leaf</tissue>
    </source>
</reference>
<feature type="compositionally biased region" description="Basic and acidic residues" evidence="3">
    <location>
        <begin position="178"/>
        <end position="187"/>
    </location>
</feature>
<name>A0A7J7HAB4_CAMSI</name>
<evidence type="ECO:0000256" key="1">
    <source>
        <dbReference type="ARBA" id="ARBA00004123"/>
    </source>
</evidence>
<feature type="region of interest" description="Disordered" evidence="3">
    <location>
        <begin position="149"/>
        <end position="209"/>
    </location>
</feature>
<dbReference type="Proteomes" id="UP000593564">
    <property type="component" value="Unassembled WGS sequence"/>
</dbReference>
<keyword evidence="6" id="KW-1185">Reference proteome</keyword>
<evidence type="ECO:0000256" key="3">
    <source>
        <dbReference type="SAM" id="MobiDB-lite"/>
    </source>
</evidence>
<reference evidence="6" key="1">
    <citation type="journal article" date="2020" name="Nat. Commun.">
        <title>Genome assembly of wild tea tree DASZ reveals pedigree and selection history of tea varieties.</title>
        <authorList>
            <person name="Zhang W."/>
            <person name="Zhang Y."/>
            <person name="Qiu H."/>
            <person name="Guo Y."/>
            <person name="Wan H."/>
            <person name="Zhang X."/>
            <person name="Scossa F."/>
            <person name="Alseekh S."/>
            <person name="Zhang Q."/>
            <person name="Wang P."/>
            <person name="Xu L."/>
            <person name="Schmidt M.H."/>
            <person name="Jia X."/>
            <person name="Li D."/>
            <person name="Zhu A."/>
            <person name="Guo F."/>
            <person name="Chen W."/>
            <person name="Ni D."/>
            <person name="Usadel B."/>
            <person name="Fernie A.R."/>
            <person name="Wen W."/>
        </authorList>
    </citation>
    <scope>NUCLEOTIDE SEQUENCE [LARGE SCALE GENOMIC DNA]</scope>
    <source>
        <strain evidence="6">cv. G240</strain>
    </source>
</reference>
<dbReference type="InterPro" id="IPR028942">
    <property type="entry name" value="WHIM1_dom"/>
</dbReference>
<feature type="domain" description="WHIM1" evidence="4">
    <location>
        <begin position="60"/>
        <end position="104"/>
    </location>
</feature>
<sequence length="209" mass="23211">METPEVGVKNLGDSSPLMQSKGYQDVKSIGASVDQSIDVAGICNEAATLDQEDMVIDESNSGEPWVQGLMEGEYFDLSVEERLSAVVALIGVANEGNSIRIILEECLEAANALKKQMWAEVQLDKCRMKEEYVMKIQYPSYISDKTEPNVQISSVEGRQSPLPTVDDKNNLVSTNPVEQKEHLHDTQNDPNYPIHMPSKRNPQIQEVST</sequence>
<dbReference type="GO" id="GO:0006357">
    <property type="term" value="P:regulation of transcription by RNA polymerase II"/>
    <property type="evidence" value="ECO:0007669"/>
    <property type="project" value="InterPro"/>
</dbReference>
<accession>A0A7J7HAB4</accession>
<keyword evidence="2" id="KW-0539">Nucleus</keyword>
<dbReference type="GO" id="GO:0005634">
    <property type="term" value="C:nucleus"/>
    <property type="evidence" value="ECO:0007669"/>
    <property type="project" value="UniProtKB-SubCell"/>
</dbReference>
<evidence type="ECO:0000259" key="4">
    <source>
        <dbReference type="Pfam" id="PF15612"/>
    </source>
</evidence>
<comment type="subcellular location">
    <subcellularLocation>
        <location evidence="1">Nucleus</location>
    </subcellularLocation>
</comment>
<dbReference type="InterPro" id="IPR044977">
    <property type="entry name" value="RLT1-3"/>
</dbReference>
<feature type="compositionally biased region" description="Polar residues" evidence="3">
    <location>
        <begin position="200"/>
        <end position="209"/>
    </location>
</feature>
<dbReference type="EMBL" id="JACBKZ010000005">
    <property type="protein sequence ID" value="KAF5949749.1"/>
    <property type="molecule type" value="Genomic_DNA"/>
</dbReference>
<proteinExistence type="predicted"/>
<dbReference type="PANTHER" id="PTHR36968:SF5">
    <property type="entry name" value="HOMEOBOX-DDT DOMAIN PROTEIN RLT2"/>
    <property type="match status" value="1"/>
</dbReference>
<dbReference type="Pfam" id="PF15612">
    <property type="entry name" value="WHIM1"/>
    <property type="match status" value="1"/>
</dbReference>
<gene>
    <name evidence="5" type="ORF">HYC85_011742</name>
</gene>
<dbReference type="PANTHER" id="PTHR36968">
    <property type="entry name" value="HOMEOBOX-DDT DOMAIN PROTEIN RLT2"/>
    <property type="match status" value="1"/>
</dbReference>
<comment type="caution">
    <text evidence="5">The sequence shown here is derived from an EMBL/GenBank/DDBJ whole genome shotgun (WGS) entry which is preliminary data.</text>
</comment>
<dbReference type="AlphaFoldDB" id="A0A7J7HAB4"/>